<comment type="caution">
    <text evidence="3">The sequence shown here is derived from an EMBL/GenBank/DDBJ whole genome shotgun (WGS) entry which is preliminary data.</text>
</comment>
<dbReference type="PIRSF" id="PIRSF016719">
    <property type="entry name" value="UCP016719"/>
    <property type="match status" value="1"/>
</dbReference>
<dbReference type="RefSeq" id="WP_114003375.1">
    <property type="nucleotide sequence ID" value="NZ_QGDC01000001.1"/>
</dbReference>
<dbReference type="Pfam" id="PF20732">
    <property type="entry name" value="NamZ_C"/>
    <property type="match status" value="1"/>
</dbReference>
<keyword evidence="4" id="KW-1185">Reference proteome</keyword>
<dbReference type="InterPro" id="IPR048503">
    <property type="entry name" value="NamZ_C"/>
</dbReference>
<proteinExistence type="predicted"/>
<evidence type="ECO:0000313" key="3">
    <source>
        <dbReference type="EMBL" id="RCH56478.1"/>
    </source>
</evidence>
<dbReference type="Pfam" id="PF07075">
    <property type="entry name" value="NamZ_N"/>
    <property type="match status" value="1"/>
</dbReference>
<dbReference type="OrthoDB" id="9801061at2"/>
<dbReference type="PANTHER" id="PTHR42915:SF1">
    <property type="entry name" value="PEPTIDOGLYCAN BETA-N-ACETYLMURAMIDASE NAMZ"/>
    <property type="match status" value="1"/>
</dbReference>
<dbReference type="Gene3D" id="3.40.50.12170">
    <property type="entry name" value="Uncharacterised protein PF07075, DUF1343"/>
    <property type="match status" value="1"/>
</dbReference>
<dbReference type="PANTHER" id="PTHR42915">
    <property type="entry name" value="HYPOTHETICAL 460 KDA PROTEIN IN FEUA-SIGW INTERGENIC REGION [PRECURSOR]"/>
    <property type="match status" value="1"/>
</dbReference>
<sequence>MLYTTIFSRITVLTCIVAANTCGGVSTKSLQDTLKKGSAVTDSTESSPVKTLMPGADRTELYIDSLKGLNVGMVVNPTSIIGSKNTSIVDSLLRRGVRVKKIFGPEHGFRGNAADGAVIGNSVDKATGLPVISLYGKHYKPTPADMKGLDVMIFDIQDVGARFYTYISTLHYVMEACAENNVKLLVLDRPNPHGFSVDGPVLDTAFRSFVGMHPIPITHGMTIGEYAMMINGEKWLKDGMQCALQVVKVANYTHTSAYTLPVNPSPNLNTQQSILLYPHICLFEGTTFSLGRGTRFPFQVIGHPLLKTKYKYSFTPVSIPGMSDNPPQKGKACYGVDLRNFDTKNIQLSGKLNLTWLLQFYNEFPDKKQFFNAYFTKLTGSNQLRKQIEAGLSEAEIRQSWEPALSEYRVMRKKYLLYP</sequence>
<dbReference type="Proteomes" id="UP000253209">
    <property type="component" value="Unassembled WGS sequence"/>
</dbReference>
<dbReference type="InterPro" id="IPR048502">
    <property type="entry name" value="NamZ_N"/>
</dbReference>
<protein>
    <submittedName>
        <fullName evidence="3">DUF1343 domain-containing protein</fullName>
    </submittedName>
</protein>
<gene>
    <name evidence="3" type="ORF">DJ568_01065</name>
</gene>
<feature type="domain" description="Peptidoglycan beta-N-acetylmuramidase NamZ C-terminal" evidence="2">
    <location>
        <begin position="275"/>
        <end position="418"/>
    </location>
</feature>
<evidence type="ECO:0000313" key="4">
    <source>
        <dbReference type="Proteomes" id="UP000253209"/>
    </source>
</evidence>
<accession>A0A367GTG3</accession>
<dbReference type="InterPro" id="IPR008302">
    <property type="entry name" value="NamZ"/>
</dbReference>
<reference evidence="3 4" key="1">
    <citation type="submission" date="2018-05" db="EMBL/GenBank/DDBJ databases">
        <title>Mucilaginibacter hurinus sp. nov., isolated from briquette warehouse soil.</title>
        <authorList>
            <person name="Choi L."/>
        </authorList>
    </citation>
    <scope>NUCLEOTIDE SEQUENCE [LARGE SCALE GENOMIC DNA]</scope>
    <source>
        <strain evidence="3 4">ZR32</strain>
    </source>
</reference>
<feature type="domain" description="Peptidoglycan beta-N-acetylmuramidase NamZ N-terminal" evidence="1">
    <location>
        <begin position="71"/>
        <end position="271"/>
    </location>
</feature>
<evidence type="ECO:0000259" key="1">
    <source>
        <dbReference type="Pfam" id="PF07075"/>
    </source>
</evidence>
<dbReference type="EMBL" id="QGDC01000001">
    <property type="protein sequence ID" value="RCH56478.1"/>
    <property type="molecule type" value="Genomic_DNA"/>
</dbReference>
<dbReference type="AlphaFoldDB" id="A0A367GTG3"/>
<dbReference type="GO" id="GO:0033922">
    <property type="term" value="F:peptidoglycan beta-N-acetylmuramidase activity"/>
    <property type="evidence" value="ECO:0007669"/>
    <property type="project" value="InterPro"/>
</dbReference>
<name>A0A367GTG3_9SPHI</name>
<dbReference type="Gene3D" id="3.90.1150.140">
    <property type="match status" value="1"/>
</dbReference>
<organism evidence="3 4">
    <name type="scientific">Mucilaginibacter hurinus</name>
    <dbReference type="NCBI Taxonomy" id="2201324"/>
    <lineage>
        <taxon>Bacteria</taxon>
        <taxon>Pseudomonadati</taxon>
        <taxon>Bacteroidota</taxon>
        <taxon>Sphingobacteriia</taxon>
        <taxon>Sphingobacteriales</taxon>
        <taxon>Sphingobacteriaceae</taxon>
        <taxon>Mucilaginibacter</taxon>
    </lineage>
</organism>
<evidence type="ECO:0000259" key="2">
    <source>
        <dbReference type="Pfam" id="PF20732"/>
    </source>
</evidence>